<gene>
    <name evidence="2" type="ORF">GMARGA_LOCUS32529</name>
</gene>
<name>A0ABN7WLP1_GIGMA</name>
<evidence type="ECO:0000256" key="1">
    <source>
        <dbReference type="SAM" id="MobiDB-lite"/>
    </source>
</evidence>
<dbReference type="EMBL" id="CAJVQB010051282">
    <property type="protein sequence ID" value="CAG8835358.1"/>
    <property type="molecule type" value="Genomic_DNA"/>
</dbReference>
<sequence length="75" mass="8401">MTSELQIEVNNIQIQTDPILLYQGTDTSGGSYTQIEQDKGQTVNTVETVQAQETIPEQETRTTELSNITQIDEIE</sequence>
<feature type="region of interest" description="Disordered" evidence="1">
    <location>
        <begin position="55"/>
        <end position="75"/>
    </location>
</feature>
<organism evidence="2 3">
    <name type="scientific">Gigaspora margarita</name>
    <dbReference type="NCBI Taxonomy" id="4874"/>
    <lineage>
        <taxon>Eukaryota</taxon>
        <taxon>Fungi</taxon>
        <taxon>Fungi incertae sedis</taxon>
        <taxon>Mucoromycota</taxon>
        <taxon>Glomeromycotina</taxon>
        <taxon>Glomeromycetes</taxon>
        <taxon>Diversisporales</taxon>
        <taxon>Gigasporaceae</taxon>
        <taxon>Gigaspora</taxon>
    </lineage>
</organism>
<comment type="caution">
    <text evidence="2">The sequence shown here is derived from an EMBL/GenBank/DDBJ whole genome shotgun (WGS) entry which is preliminary data.</text>
</comment>
<proteinExistence type="predicted"/>
<feature type="non-terminal residue" evidence="2">
    <location>
        <position position="75"/>
    </location>
</feature>
<dbReference type="Proteomes" id="UP000789901">
    <property type="component" value="Unassembled WGS sequence"/>
</dbReference>
<accession>A0ABN7WLP1</accession>
<evidence type="ECO:0000313" key="2">
    <source>
        <dbReference type="EMBL" id="CAG8835358.1"/>
    </source>
</evidence>
<keyword evidence="3" id="KW-1185">Reference proteome</keyword>
<protein>
    <submittedName>
        <fullName evidence="2">38366_t:CDS:1</fullName>
    </submittedName>
</protein>
<reference evidence="2 3" key="1">
    <citation type="submission" date="2021-06" db="EMBL/GenBank/DDBJ databases">
        <authorList>
            <person name="Kallberg Y."/>
            <person name="Tangrot J."/>
            <person name="Rosling A."/>
        </authorList>
    </citation>
    <scope>NUCLEOTIDE SEQUENCE [LARGE SCALE GENOMIC DNA]</scope>
    <source>
        <strain evidence="2 3">120-4 pot B 10/14</strain>
    </source>
</reference>
<evidence type="ECO:0000313" key="3">
    <source>
        <dbReference type="Proteomes" id="UP000789901"/>
    </source>
</evidence>